<keyword evidence="4" id="KW-0677">Repeat</keyword>
<reference evidence="8 9" key="1">
    <citation type="journal article" date="2023" name="Sci. Data">
        <title>Genome assembly of the Korean intertidal mud-creeper Batillaria attramentaria.</title>
        <authorList>
            <person name="Patra A.K."/>
            <person name="Ho P.T."/>
            <person name="Jun S."/>
            <person name="Lee S.J."/>
            <person name="Kim Y."/>
            <person name="Won Y.J."/>
        </authorList>
    </citation>
    <scope>NUCLEOTIDE SEQUENCE [LARGE SCALE GENOMIC DNA]</scope>
    <source>
        <strain evidence="8">Wonlab-2016</strain>
    </source>
</reference>
<feature type="transmembrane region" description="Helical" evidence="7">
    <location>
        <begin position="12"/>
        <end position="34"/>
    </location>
</feature>
<dbReference type="PANTHER" id="PTHR45704">
    <property type="entry name" value="RAS-LIKE FAMILY MEMBER 11"/>
    <property type="match status" value="1"/>
</dbReference>
<protein>
    <recommendedName>
        <fullName evidence="2">small monomeric GTPase</fullName>
        <ecNumber evidence="2">3.6.5.2</ecNumber>
    </recommendedName>
</protein>
<dbReference type="InterPro" id="IPR003591">
    <property type="entry name" value="Leu-rich_rpt_typical-subtyp"/>
</dbReference>
<name>A0ABD0JYJ9_9CAEN</name>
<dbReference type="SMART" id="SM00369">
    <property type="entry name" value="LRR_TYP"/>
    <property type="match status" value="3"/>
</dbReference>
<keyword evidence="7" id="KW-0472">Membrane</keyword>
<dbReference type="EC" id="3.6.5.2" evidence="2"/>
<dbReference type="PROSITE" id="PS51421">
    <property type="entry name" value="RAS"/>
    <property type="match status" value="1"/>
</dbReference>
<evidence type="ECO:0000313" key="9">
    <source>
        <dbReference type="Proteomes" id="UP001519460"/>
    </source>
</evidence>
<keyword evidence="7" id="KW-0812">Transmembrane</keyword>
<dbReference type="SUPFAM" id="SSF52058">
    <property type="entry name" value="L domain-like"/>
    <property type="match status" value="1"/>
</dbReference>
<dbReference type="Gene3D" id="3.80.10.10">
    <property type="entry name" value="Ribonuclease Inhibitor"/>
    <property type="match status" value="1"/>
</dbReference>
<comment type="catalytic activity">
    <reaction evidence="6">
        <text>GTP + H2O = GDP + phosphate + H(+)</text>
        <dbReference type="Rhea" id="RHEA:19669"/>
        <dbReference type="ChEBI" id="CHEBI:15377"/>
        <dbReference type="ChEBI" id="CHEBI:15378"/>
        <dbReference type="ChEBI" id="CHEBI:37565"/>
        <dbReference type="ChEBI" id="CHEBI:43474"/>
        <dbReference type="ChEBI" id="CHEBI:58189"/>
        <dbReference type="EC" id="3.6.5.2"/>
    </reaction>
</comment>
<feature type="non-terminal residue" evidence="8">
    <location>
        <position position="1"/>
    </location>
</feature>
<keyword evidence="5" id="KW-0378">Hydrolase</keyword>
<evidence type="ECO:0000256" key="2">
    <source>
        <dbReference type="ARBA" id="ARBA00011984"/>
    </source>
</evidence>
<dbReference type="EMBL" id="JACVVK020000298">
    <property type="protein sequence ID" value="KAK7479650.1"/>
    <property type="molecule type" value="Genomic_DNA"/>
</dbReference>
<evidence type="ECO:0000256" key="4">
    <source>
        <dbReference type="ARBA" id="ARBA00022737"/>
    </source>
</evidence>
<evidence type="ECO:0000256" key="5">
    <source>
        <dbReference type="ARBA" id="ARBA00022801"/>
    </source>
</evidence>
<accession>A0ABD0JYJ9</accession>
<organism evidence="8 9">
    <name type="scientific">Batillaria attramentaria</name>
    <dbReference type="NCBI Taxonomy" id="370345"/>
    <lineage>
        <taxon>Eukaryota</taxon>
        <taxon>Metazoa</taxon>
        <taxon>Spiralia</taxon>
        <taxon>Lophotrochozoa</taxon>
        <taxon>Mollusca</taxon>
        <taxon>Gastropoda</taxon>
        <taxon>Caenogastropoda</taxon>
        <taxon>Sorbeoconcha</taxon>
        <taxon>Cerithioidea</taxon>
        <taxon>Batillariidae</taxon>
        <taxon>Batillaria</taxon>
    </lineage>
</organism>
<keyword evidence="3" id="KW-0433">Leucine-rich repeat</keyword>
<dbReference type="Pfam" id="PF00071">
    <property type="entry name" value="Ras"/>
    <property type="match status" value="1"/>
</dbReference>
<dbReference type="SMART" id="SM00175">
    <property type="entry name" value="RAB"/>
    <property type="match status" value="1"/>
</dbReference>
<dbReference type="GO" id="GO:0003925">
    <property type="term" value="F:G protein activity"/>
    <property type="evidence" value="ECO:0007669"/>
    <property type="project" value="UniProtKB-EC"/>
</dbReference>
<dbReference type="AlphaFoldDB" id="A0ABD0JYJ9"/>
<evidence type="ECO:0000256" key="1">
    <source>
        <dbReference type="ARBA" id="ARBA00008344"/>
    </source>
</evidence>
<evidence type="ECO:0000256" key="7">
    <source>
        <dbReference type="SAM" id="Phobius"/>
    </source>
</evidence>
<comment type="similarity">
    <text evidence="1">Belongs to the small GTPase superfamily. Ras family.</text>
</comment>
<comment type="caution">
    <text evidence="8">The sequence shown here is derived from an EMBL/GenBank/DDBJ whole genome shotgun (WGS) entry which is preliminary data.</text>
</comment>
<gene>
    <name evidence="8" type="ORF">BaRGS_00029116</name>
</gene>
<dbReference type="SUPFAM" id="SSF52540">
    <property type="entry name" value="P-loop containing nucleoside triphosphate hydrolases"/>
    <property type="match status" value="1"/>
</dbReference>
<dbReference type="InterPro" id="IPR027417">
    <property type="entry name" value="P-loop_NTPase"/>
</dbReference>
<dbReference type="InterPro" id="IPR051065">
    <property type="entry name" value="Ras-related_GTPase"/>
</dbReference>
<dbReference type="InterPro" id="IPR001806">
    <property type="entry name" value="Small_GTPase"/>
</dbReference>
<sequence>MGAWTESRTVRAFVLALIVMETSFVESVATSYFMQSQRWVGKGGDKLPRAKGTVGYFCYEDKCRCKGRKADCSRNFGNLPFIPRLPRHINFLRFKYNDLREIRNAAFFQNVTNIIGLDLSANELTHVSDDAFRLLTGLVYLSLSRNHDLNNSVLPAVLSINTLRRLDIVHAHLGPLPTDVFRTFPLPYLRSLFLHENLLKHANFSTFAPLPSLQQLGLSGNGISVIQADHLHQLDTLTVTSNSIGSFPQQRLLDFGTRNTEDWQFSKPAGNHARQHGGECGEEMLYNHKIAAPRDDITLEILDTASKAPEIWVTSAWVESGQALIISEHRTRAARSINRLTRSVAQTPHEDRFIAVLGRLFVGWMSSSRLKSREHVLGSLETAFLYREQTQRVLYNKTRYSNENANSSSVNCCKNDKGFGGNIQRKWKMPAETLERHIKWADGFVLMYSVTDRASFNEARRLKDEVYRHRHSDIPIVLVANKSDLLTARSVTEDDGLDLAGEMDCQKFELSVAEGFTAVGEAMEELLCQMKREYVKALTTGAGPGGLSSASGQGSGMEKRSRLYNMKKAFKKRIVRSRSDTF</sequence>
<evidence type="ECO:0000256" key="3">
    <source>
        <dbReference type="ARBA" id="ARBA00022614"/>
    </source>
</evidence>
<dbReference type="SMART" id="SM00173">
    <property type="entry name" value="RAS"/>
    <property type="match status" value="1"/>
</dbReference>
<evidence type="ECO:0000256" key="6">
    <source>
        <dbReference type="ARBA" id="ARBA00048098"/>
    </source>
</evidence>
<dbReference type="Pfam" id="PF13855">
    <property type="entry name" value="LRR_8"/>
    <property type="match status" value="2"/>
</dbReference>
<dbReference type="InterPro" id="IPR001611">
    <property type="entry name" value="Leu-rich_rpt"/>
</dbReference>
<keyword evidence="7" id="KW-1133">Transmembrane helix</keyword>
<dbReference type="GO" id="GO:0009966">
    <property type="term" value="P:regulation of signal transduction"/>
    <property type="evidence" value="ECO:0007669"/>
    <property type="project" value="UniProtKB-ARBA"/>
</dbReference>
<proteinExistence type="inferred from homology"/>
<dbReference type="Gene3D" id="3.40.50.300">
    <property type="entry name" value="P-loop containing nucleotide triphosphate hydrolases"/>
    <property type="match status" value="1"/>
</dbReference>
<dbReference type="Proteomes" id="UP001519460">
    <property type="component" value="Unassembled WGS sequence"/>
</dbReference>
<evidence type="ECO:0000313" key="8">
    <source>
        <dbReference type="EMBL" id="KAK7479650.1"/>
    </source>
</evidence>
<dbReference type="InterPro" id="IPR032675">
    <property type="entry name" value="LRR_dom_sf"/>
</dbReference>
<dbReference type="PROSITE" id="PS51419">
    <property type="entry name" value="RAB"/>
    <property type="match status" value="1"/>
</dbReference>
<keyword evidence="9" id="KW-1185">Reference proteome</keyword>